<evidence type="ECO:0000313" key="3">
    <source>
        <dbReference type="Proteomes" id="UP000032142"/>
    </source>
</evidence>
<organism evidence="1 3">
    <name type="scientific">Gossypium arboreum</name>
    <name type="common">Tree cotton</name>
    <name type="synonym">Gossypium nanking</name>
    <dbReference type="NCBI Taxonomy" id="29729"/>
    <lineage>
        <taxon>Eukaryota</taxon>
        <taxon>Viridiplantae</taxon>
        <taxon>Streptophyta</taxon>
        <taxon>Embryophyta</taxon>
        <taxon>Tracheophyta</taxon>
        <taxon>Spermatophyta</taxon>
        <taxon>Magnoliopsida</taxon>
        <taxon>eudicotyledons</taxon>
        <taxon>Gunneridae</taxon>
        <taxon>Pentapetalae</taxon>
        <taxon>rosids</taxon>
        <taxon>malvids</taxon>
        <taxon>Malvales</taxon>
        <taxon>Malvaceae</taxon>
        <taxon>Malvoideae</taxon>
        <taxon>Gossypium</taxon>
    </lineage>
</organism>
<gene>
    <name evidence="2" type="ORF">F383_27471</name>
    <name evidence="1" type="ORF">F383_38366</name>
</gene>
<keyword evidence="3" id="KW-1185">Reference proteome</keyword>
<reference evidence="1" key="1">
    <citation type="submission" date="2014-09" db="EMBL/GenBank/DDBJ databases">
        <title>G. arboreum L. cv. AKA8401 A2 genome assembly version 1.0.</title>
        <authorList>
            <person name="Mudge J."/>
            <person name="Ramaraj T."/>
            <person name="Lindquist I.E."/>
            <person name="Bharti A.K."/>
            <person name="Sundararajan A."/>
            <person name="Cameron C.T."/>
            <person name="Woodward J.E."/>
            <person name="May G.D."/>
            <person name="Brubaker C."/>
            <person name="Broadhvest J."/>
            <person name="Wilkins T.A."/>
        </authorList>
    </citation>
    <scope>NUCLEOTIDE SEQUENCE</scope>
</reference>
<protein>
    <submittedName>
        <fullName evidence="1">Uncharacterized protein</fullName>
    </submittedName>
</protein>
<sequence length="42" mass="4697">MCCRKDLARTGNLLISFLKGSSSDGCSFEWLSLPKNMCALWI</sequence>
<evidence type="ECO:0000313" key="1">
    <source>
        <dbReference type="EMBL" id="KHF99269.1"/>
    </source>
</evidence>
<dbReference type="EMBL" id="KN419908">
    <property type="protein sequence ID" value="KHG21872.1"/>
    <property type="molecule type" value="Genomic_DNA"/>
</dbReference>
<dbReference type="Proteomes" id="UP000032142">
    <property type="component" value="Unassembled WGS sequence"/>
</dbReference>
<accession>A0A0B0MER8</accession>
<proteinExistence type="predicted"/>
<dbReference type="AlphaFoldDB" id="A0A0B0MER8"/>
<evidence type="ECO:0000313" key="2">
    <source>
        <dbReference type="EMBL" id="KHG21872.1"/>
    </source>
</evidence>
<name>A0A0B0MER8_GOSAR</name>
<reference evidence="3" key="2">
    <citation type="submission" date="2014-09" db="EMBL/GenBank/DDBJ databases">
        <authorList>
            <person name="Mudge J."/>
            <person name="Ramaraj T."/>
            <person name="Lindquist I.E."/>
            <person name="Bharti A.K."/>
            <person name="Sundararajan A."/>
            <person name="Cameron C.T."/>
            <person name="Woodward J.E."/>
            <person name="May G.D."/>
            <person name="Brubaker C."/>
            <person name="Broadhvest J."/>
            <person name="Wilkins T.A."/>
        </authorList>
    </citation>
    <scope>NUCLEOTIDE SEQUENCE</scope>
    <source>
        <strain evidence="3">cv. AKA8401</strain>
    </source>
</reference>
<dbReference type="EMBL" id="JRRC01070900">
    <property type="protein sequence ID" value="KHF99269.1"/>
    <property type="molecule type" value="Genomic_DNA"/>
</dbReference>